<evidence type="ECO:0000256" key="1">
    <source>
        <dbReference type="ARBA" id="ARBA00004651"/>
    </source>
</evidence>
<dbReference type="PANTHER" id="PTHR30413">
    <property type="entry name" value="INNER MEMBRANE TRANSPORT PERMEASE"/>
    <property type="match status" value="1"/>
</dbReference>
<evidence type="ECO:0000256" key="4">
    <source>
        <dbReference type="ARBA" id="ARBA00022475"/>
    </source>
</evidence>
<feature type="transmembrane region" description="Helical" evidence="11">
    <location>
        <begin position="136"/>
        <end position="158"/>
    </location>
</feature>
<comment type="similarity">
    <text evidence="2 11">Belongs to the ABC-2 integral membrane protein family.</text>
</comment>
<name>A0A1H8N205_9RHOB</name>
<organism evidence="13 14">
    <name type="scientific">Gemmobacter aquatilis</name>
    <dbReference type="NCBI Taxonomy" id="933059"/>
    <lineage>
        <taxon>Bacteria</taxon>
        <taxon>Pseudomonadati</taxon>
        <taxon>Pseudomonadota</taxon>
        <taxon>Alphaproteobacteria</taxon>
        <taxon>Rhodobacterales</taxon>
        <taxon>Paracoccaceae</taxon>
        <taxon>Gemmobacter</taxon>
    </lineage>
</organism>
<dbReference type="GO" id="GO:0015920">
    <property type="term" value="P:lipopolysaccharide transport"/>
    <property type="evidence" value="ECO:0007669"/>
    <property type="project" value="TreeGrafter"/>
</dbReference>
<keyword evidence="6 11" id="KW-0812">Transmembrane</keyword>
<dbReference type="GO" id="GO:0043190">
    <property type="term" value="C:ATP-binding cassette (ABC) transporter complex"/>
    <property type="evidence" value="ECO:0007669"/>
    <property type="project" value="InterPro"/>
</dbReference>
<evidence type="ECO:0000256" key="9">
    <source>
        <dbReference type="ARBA" id="ARBA00023047"/>
    </source>
</evidence>
<comment type="subcellular location">
    <subcellularLocation>
        <location evidence="11">Cell inner membrane</location>
        <topology evidence="11">Multi-pass membrane protein</topology>
    </subcellularLocation>
    <subcellularLocation>
        <location evidence="1">Cell membrane</location>
        <topology evidence="1">Multi-pass membrane protein</topology>
    </subcellularLocation>
</comment>
<reference evidence="13 14" key="1">
    <citation type="submission" date="2016-10" db="EMBL/GenBank/DDBJ databases">
        <authorList>
            <person name="de Groot N.N."/>
        </authorList>
    </citation>
    <scope>NUCLEOTIDE SEQUENCE [LARGE SCALE GENOMIC DNA]</scope>
    <source>
        <strain evidence="13 14">DSM 3857</strain>
    </source>
</reference>
<feature type="transmembrane region" description="Helical" evidence="11">
    <location>
        <begin position="255"/>
        <end position="274"/>
    </location>
</feature>
<keyword evidence="7" id="KW-0972">Capsule biogenesis/degradation</keyword>
<dbReference type="InterPro" id="IPR013525">
    <property type="entry name" value="ABC2_TM"/>
</dbReference>
<protein>
    <recommendedName>
        <fullName evidence="11">Transport permease protein</fullName>
    </recommendedName>
</protein>
<evidence type="ECO:0000313" key="13">
    <source>
        <dbReference type="EMBL" id="SEO23637.1"/>
    </source>
</evidence>
<evidence type="ECO:0000256" key="10">
    <source>
        <dbReference type="ARBA" id="ARBA00023136"/>
    </source>
</evidence>
<proteinExistence type="inferred from homology"/>
<dbReference type="GO" id="GO:0140359">
    <property type="term" value="F:ABC-type transporter activity"/>
    <property type="evidence" value="ECO:0007669"/>
    <property type="project" value="InterPro"/>
</dbReference>
<dbReference type="Proteomes" id="UP000198761">
    <property type="component" value="Unassembled WGS sequence"/>
</dbReference>
<dbReference type="InterPro" id="IPR047817">
    <property type="entry name" value="ABC2_TM_bact-type"/>
</dbReference>
<feature type="transmembrane region" description="Helical" evidence="11">
    <location>
        <begin position="170"/>
        <end position="194"/>
    </location>
</feature>
<dbReference type="InterPro" id="IPR000412">
    <property type="entry name" value="ABC_2_transport"/>
</dbReference>
<feature type="transmembrane region" description="Helical" evidence="11">
    <location>
        <begin position="200"/>
        <end position="218"/>
    </location>
</feature>
<evidence type="ECO:0000256" key="5">
    <source>
        <dbReference type="ARBA" id="ARBA00022597"/>
    </source>
</evidence>
<evidence type="ECO:0000256" key="8">
    <source>
        <dbReference type="ARBA" id="ARBA00022989"/>
    </source>
</evidence>
<dbReference type="AlphaFoldDB" id="A0A1H8N205"/>
<keyword evidence="5" id="KW-0762">Sugar transport</keyword>
<evidence type="ECO:0000256" key="6">
    <source>
        <dbReference type="ARBA" id="ARBA00022692"/>
    </source>
</evidence>
<dbReference type="STRING" id="933059.SAMN04488103_11612"/>
<gene>
    <name evidence="13" type="ORF">SAMN04488103_11612</name>
</gene>
<keyword evidence="14" id="KW-1185">Reference proteome</keyword>
<feature type="domain" description="ABC transmembrane type-2" evidence="12">
    <location>
        <begin position="56"/>
        <end position="277"/>
    </location>
</feature>
<keyword evidence="9" id="KW-0625">Polysaccharide transport</keyword>
<dbReference type="PRINTS" id="PR00164">
    <property type="entry name" value="ABC2TRNSPORT"/>
</dbReference>
<feature type="transmembrane region" description="Helical" evidence="11">
    <location>
        <begin position="85"/>
        <end position="102"/>
    </location>
</feature>
<dbReference type="GO" id="GO:0015774">
    <property type="term" value="P:polysaccharide transport"/>
    <property type="evidence" value="ECO:0007669"/>
    <property type="project" value="UniProtKB-KW"/>
</dbReference>
<dbReference type="PROSITE" id="PS51012">
    <property type="entry name" value="ABC_TM2"/>
    <property type="match status" value="1"/>
</dbReference>
<evidence type="ECO:0000256" key="11">
    <source>
        <dbReference type="RuleBase" id="RU361157"/>
    </source>
</evidence>
<feature type="transmembrane region" description="Helical" evidence="11">
    <location>
        <begin position="57"/>
        <end position="78"/>
    </location>
</feature>
<keyword evidence="4 11" id="KW-1003">Cell membrane</keyword>
<keyword evidence="8 11" id="KW-1133">Transmembrane helix</keyword>
<evidence type="ECO:0000256" key="3">
    <source>
        <dbReference type="ARBA" id="ARBA00022448"/>
    </source>
</evidence>
<dbReference type="EMBL" id="FOCE01000016">
    <property type="protein sequence ID" value="SEO23637.1"/>
    <property type="molecule type" value="Genomic_DNA"/>
</dbReference>
<evidence type="ECO:0000256" key="7">
    <source>
        <dbReference type="ARBA" id="ARBA00022903"/>
    </source>
</evidence>
<evidence type="ECO:0000259" key="12">
    <source>
        <dbReference type="PROSITE" id="PS51012"/>
    </source>
</evidence>
<sequence>MVNPPMTQADNTQPFATPVLPDAAPVFRAVRRFATLRTIIALMLREMSSSFGRTPGGYVWAVVEPLGAIIILAVMFSVIARHPPLGTNFLLFYATGFLPFSLYQDVSTSVTRCLSYSRPLLGYPAVTWMDALLARFILNTLTTLMVSYILLTGIIMLFETGSVIRIGPILASMTMSALIGLGVGAINCALIGLFQTWGQIWSIASKPLFIVSGVFMLIDDMPPTVRELMLYNPLIHATGEMRHGFYPMYTADYVSYTYVFTVALGMIAFGFILLGRYYREILSGE</sequence>
<dbReference type="PANTHER" id="PTHR30413:SF10">
    <property type="entry name" value="CAPSULE POLYSACCHARIDE EXPORT INNER-MEMBRANE PROTEIN CTRC"/>
    <property type="match status" value="1"/>
</dbReference>
<evidence type="ECO:0000256" key="2">
    <source>
        <dbReference type="ARBA" id="ARBA00007783"/>
    </source>
</evidence>
<dbReference type="Pfam" id="PF01061">
    <property type="entry name" value="ABC2_membrane"/>
    <property type="match status" value="1"/>
</dbReference>
<keyword evidence="10 11" id="KW-0472">Membrane</keyword>
<keyword evidence="3 11" id="KW-0813">Transport</keyword>
<accession>A0A1H8N205</accession>
<dbReference type="RefSeq" id="WP_245749532.1">
    <property type="nucleotide sequence ID" value="NZ_FOCE01000016.1"/>
</dbReference>
<evidence type="ECO:0000313" key="14">
    <source>
        <dbReference type="Proteomes" id="UP000198761"/>
    </source>
</evidence>